<dbReference type="eggNOG" id="KOG2307">
    <property type="taxonomic scope" value="Eukaryota"/>
</dbReference>
<evidence type="ECO:0000259" key="10">
    <source>
        <dbReference type="Pfam" id="PF06148"/>
    </source>
</evidence>
<reference evidence="12 13" key="2">
    <citation type="submission" date="2016-05" db="EMBL/GenBank/DDBJ databases">
        <title>Lineage-specific infection strategies underlie the spectrum of fungal disease in amphibians.</title>
        <authorList>
            <person name="Cuomo C.A."/>
            <person name="Farrer R.A."/>
            <person name="James T."/>
            <person name="Longcore J."/>
            <person name="Birren B."/>
        </authorList>
    </citation>
    <scope>NUCLEOTIDE SEQUENCE [LARGE SCALE GENOMIC DNA]</scope>
    <source>
        <strain evidence="12 13">JEL423</strain>
    </source>
</reference>
<evidence type="ECO:0000256" key="2">
    <source>
        <dbReference type="ARBA" id="ARBA00007603"/>
    </source>
</evidence>
<dbReference type="GO" id="GO:0007030">
    <property type="term" value="P:Golgi organization"/>
    <property type="evidence" value="ECO:0007669"/>
    <property type="project" value="InterPro"/>
</dbReference>
<evidence type="ECO:0000256" key="1">
    <source>
        <dbReference type="ARBA" id="ARBA00004395"/>
    </source>
</evidence>
<dbReference type="InterPro" id="IPR024602">
    <property type="entry name" value="COG_su2_N"/>
</dbReference>
<evidence type="ECO:0000256" key="8">
    <source>
        <dbReference type="ARBA" id="ARBA00031344"/>
    </source>
</evidence>
<dbReference type="STRING" id="403673.A0A177WNL9"/>
<sequence length="732" mass="82471">MAGYSNVQIQSPKENTIQSPQSETNMNLLAFNRQDFLEPQFAAADFVAARKHIPIDQLKHDFHSVLKALKGELVELINNDYAKVIGLSTNLVGVDSMISDLKQPILNIRTAVEYLFSFGAYAEFKSNSGFKNVQAVLDEMIDRLETGLEKRALVRTKKAALEVFLNIHQSLEKVQAVLDASCTTENNGNIKMDEMLVERVAIEYNQLQYLVSSGQSLAFVSNISWKIEGIKNTLVSTLSGSVRQAYLTISTNPSDSEAASSLFQSLRVFVLIDRVADALSVFNETILDPFIQKNINPESVELMPAVGSTGRTLGDLLDFIILFVKTECLRIYTITLAALKNTQYDLLADIIWTGIIKAIISRLPIVFNAGIPDVFHRNYQTCIRFVQQFELLSGSTSLLRNLRNQESYIEFMRKWQLSIYYQIRHNEIVARFETGLVNGKQKVDTTDSLGFQLQGTQALSAALLQCWEDNVYLDSLSFRFWRLTLLLIRRYASWIEHAISNDMALPTTTLDPNLPPSTTSSSDMISTVILSFYSDIIKIRAHILKKFETHILPKLPSAISQGNQLSAVTGRIVANFANKCAEPLRSGVKHLPRLYRSTNHETPTRCSYFIPTAFKPLTTFINANYKLLDKPTIHIWQQEVTHAVSQQYLDQVKETIASVKQIEESLKRFKKAKKPAVGGSTEETVTDDDKIRLQIQLDIEQYGKELSQLGLNPQDDPSFEILKKLDLGRSTS</sequence>
<evidence type="ECO:0000313" key="13">
    <source>
        <dbReference type="Proteomes" id="UP000077115"/>
    </source>
</evidence>
<organism evidence="12 13">
    <name type="scientific">Batrachochytrium dendrobatidis (strain JEL423)</name>
    <dbReference type="NCBI Taxonomy" id="403673"/>
    <lineage>
        <taxon>Eukaryota</taxon>
        <taxon>Fungi</taxon>
        <taxon>Fungi incertae sedis</taxon>
        <taxon>Chytridiomycota</taxon>
        <taxon>Chytridiomycota incertae sedis</taxon>
        <taxon>Chytridiomycetes</taxon>
        <taxon>Rhizophydiales</taxon>
        <taxon>Rhizophydiales incertae sedis</taxon>
        <taxon>Batrachochytrium</taxon>
    </lineage>
</organism>
<keyword evidence="7" id="KW-0472">Membrane</keyword>
<keyword evidence="5" id="KW-0653">Protein transport</keyword>
<dbReference type="AlphaFoldDB" id="A0A177WNL9"/>
<dbReference type="OrthoDB" id="332281at2759"/>
<evidence type="ECO:0000256" key="7">
    <source>
        <dbReference type="ARBA" id="ARBA00023136"/>
    </source>
</evidence>
<dbReference type="Pfam" id="PF12022">
    <property type="entry name" value="COG2_C"/>
    <property type="match status" value="1"/>
</dbReference>
<protein>
    <recommendedName>
        <fullName evidence="3">Conserved oligomeric Golgi complex subunit 2</fullName>
    </recommendedName>
    <alternativeName>
        <fullName evidence="8">Component of oligomeric Golgi complex 2</fullName>
    </alternativeName>
</protein>
<evidence type="ECO:0000256" key="4">
    <source>
        <dbReference type="ARBA" id="ARBA00022448"/>
    </source>
</evidence>
<dbReference type="InterPro" id="IPR009316">
    <property type="entry name" value="COG2"/>
</dbReference>
<gene>
    <name evidence="12" type="ORF">BDEG_25265</name>
</gene>
<name>A0A177WNL9_BATDL</name>
<evidence type="ECO:0000259" key="11">
    <source>
        <dbReference type="Pfam" id="PF12022"/>
    </source>
</evidence>
<proteinExistence type="inferred from homology"/>
<reference evidence="12 13" key="1">
    <citation type="submission" date="2006-10" db="EMBL/GenBank/DDBJ databases">
        <title>The Genome Sequence of Batrachochytrium dendrobatidis JEL423.</title>
        <authorList>
            <consortium name="The Broad Institute Genome Sequencing Platform"/>
            <person name="Birren B."/>
            <person name="Lander E."/>
            <person name="Galagan J."/>
            <person name="Cuomo C."/>
            <person name="Devon K."/>
            <person name="Jaffe D."/>
            <person name="Butler J."/>
            <person name="Alvarez P."/>
            <person name="Gnerre S."/>
            <person name="Grabherr M."/>
            <person name="Kleber M."/>
            <person name="Mauceli E."/>
            <person name="Brockman W."/>
            <person name="Young S."/>
            <person name="LaButti K."/>
            <person name="Sykes S."/>
            <person name="DeCaprio D."/>
            <person name="Crawford M."/>
            <person name="Koehrsen M."/>
            <person name="Engels R."/>
            <person name="Montgomery P."/>
            <person name="Pearson M."/>
            <person name="Howarth C."/>
            <person name="Larson L."/>
            <person name="White J."/>
            <person name="O'Leary S."/>
            <person name="Kodira C."/>
            <person name="Zeng Q."/>
            <person name="Yandava C."/>
            <person name="Alvarado L."/>
            <person name="Longcore J."/>
            <person name="James T."/>
        </authorList>
    </citation>
    <scope>NUCLEOTIDE SEQUENCE [LARGE SCALE GENOMIC DNA]</scope>
    <source>
        <strain evidence="12 13">JEL423</strain>
    </source>
</reference>
<comment type="similarity">
    <text evidence="2">Belongs to the COG2 family.</text>
</comment>
<keyword evidence="4" id="KW-0813">Transport</keyword>
<evidence type="ECO:0000256" key="6">
    <source>
        <dbReference type="ARBA" id="ARBA00023034"/>
    </source>
</evidence>
<dbReference type="GO" id="GO:0017119">
    <property type="term" value="C:Golgi transport complex"/>
    <property type="evidence" value="ECO:0007669"/>
    <property type="project" value="TreeGrafter"/>
</dbReference>
<dbReference type="PANTHER" id="PTHR12961:SF0">
    <property type="entry name" value="CONSERVED OLIGOMERIC GOLGI COMPLEX SUBUNIT 2"/>
    <property type="match status" value="1"/>
</dbReference>
<dbReference type="GO" id="GO:0015031">
    <property type="term" value="P:protein transport"/>
    <property type="evidence" value="ECO:0007669"/>
    <property type="project" value="UniProtKB-KW"/>
</dbReference>
<comment type="subcellular location">
    <subcellularLocation>
        <location evidence="1">Golgi apparatus membrane</location>
        <topology evidence="1">Peripheral membrane protein</topology>
    </subcellularLocation>
</comment>
<dbReference type="PANTHER" id="PTHR12961">
    <property type="entry name" value="CONSERVED OLIGOMERIC GOLGI COMPLEX COMPONENT 2"/>
    <property type="match status" value="1"/>
</dbReference>
<evidence type="ECO:0000256" key="3">
    <source>
        <dbReference type="ARBA" id="ARBA00020977"/>
    </source>
</evidence>
<feature type="domain" description="COG complex component COG2 C-terminal" evidence="11">
    <location>
        <begin position="413"/>
        <end position="699"/>
    </location>
</feature>
<evidence type="ECO:0000256" key="5">
    <source>
        <dbReference type="ARBA" id="ARBA00022927"/>
    </source>
</evidence>
<evidence type="ECO:0000256" key="9">
    <source>
        <dbReference type="SAM" id="MobiDB-lite"/>
    </source>
</evidence>
<dbReference type="GO" id="GO:0006891">
    <property type="term" value="P:intra-Golgi vesicle-mediated transport"/>
    <property type="evidence" value="ECO:0007669"/>
    <property type="project" value="TreeGrafter"/>
</dbReference>
<feature type="domain" description="Conserved oligomeric Golgi complex subunit 2 N-terminal" evidence="10">
    <location>
        <begin position="30"/>
        <end position="101"/>
    </location>
</feature>
<dbReference type="GO" id="GO:0000139">
    <property type="term" value="C:Golgi membrane"/>
    <property type="evidence" value="ECO:0007669"/>
    <property type="project" value="UniProtKB-SubCell"/>
</dbReference>
<evidence type="ECO:0000313" key="12">
    <source>
        <dbReference type="EMBL" id="OAJ41708.1"/>
    </source>
</evidence>
<dbReference type="VEuPathDB" id="FungiDB:BDEG_25265"/>
<accession>A0A177WNL9</accession>
<dbReference type="InterPro" id="IPR024603">
    <property type="entry name" value="COG_complex_COG2_C"/>
</dbReference>
<dbReference type="Proteomes" id="UP000077115">
    <property type="component" value="Unassembled WGS sequence"/>
</dbReference>
<keyword evidence="6" id="KW-0333">Golgi apparatus</keyword>
<dbReference type="Pfam" id="PF06148">
    <property type="entry name" value="COG2_N"/>
    <property type="match status" value="1"/>
</dbReference>
<dbReference type="EMBL" id="DS022306">
    <property type="protein sequence ID" value="OAJ41708.1"/>
    <property type="molecule type" value="Genomic_DNA"/>
</dbReference>
<feature type="region of interest" description="Disordered" evidence="9">
    <location>
        <begin position="1"/>
        <end position="21"/>
    </location>
</feature>